<dbReference type="PROSITE" id="PS50259">
    <property type="entry name" value="G_PROTEIN_RECEP_F3_4"/>
    <property type="match status" value="1"/>
</dbReference>
<evidence type="ECO:0000256" key="8">
    <source>
        <dbReference type="ARBA" id="ARBA00022989"/>
    </source>
</evidence>
<keyword evidence="11" id="KW-0472">Membrane</keyword>
<evidence type="ECO:0000256" key="3">
    <source>
        <dbReference type="ARBA" id="ARBA00022692"/>
    </source>
</evidence>
<organism evidence="17 18">
    <name type="scientific">Rhodnius prolixus</name>
    <name type="common">Triatomid bug</name>
    <dbReference type="NCBI Taxonomy" id="13249"/>
    <lineage>
        <taxon>Eukaryota</taxon>
        <taxon>Metazoa</taxon>
        <taxon>Ecdysozoa</taxon>
        <taxon>Arthropoda</taxon>
        <taxon>Hexapoda</taxon>
        <taxon>Insecta</taxon>
        <taxon>Pterygota</taxon>
        <taxon>Neoptera</taxon>
        <taxon>Paraneoptera</taxon>
        <taxon>Hemiptera</taxon>
        <taxon>Heteroptera</taxon>
        <taxon>Panheteroptera</taxon>
        <taxon>Cimicomorpha</taxon>
        <taxon>Reduviidae</taxon>
        <taxon>Triatominae</taxon>
        <taxon>Rhodnius</taxon>
    </lineage>
</organism>
<dbReference type="EMBL" id="ACPB03016237">
    <property type="status" value="NOT_ANNOTATED_CDS"/>
    <property type="molecule type" value="Genomic_DNA"/>
</dbReference>
<accession>T1HWP2</accession>
<dbReference type="GO" id="GO:0008270">
    <property type="term" value="F:zinc ion binding"/>
    <property type="evidence" value="ECO:0007669"/>
    <property type="project" value="UniProtKB-KW"/>
</dbReference>
<feature type="domain" description="C2H2-type" evidence="15">
    <location>
        <begin position="121"/>
        <end position="148"/>
    </location>
</feature>
<dbReference type="InterPro" id="IPR013087">
    <property type="entry name" value="Znf_C2H2_type"/>
</dbReference>
<dbReference type="GO" id="GO:0003677">
    <property type="term" value="F:DNA binding"/>
    <property type="evidence" value="ECO:0007669"/>
    <property type="project" value="UniProtKB-KW"/>
</dbReference>
<evidence type="ECO:0000256" key="11">
    <source>
        <dbReference type="ARBA" id="ARBA00023136"/>
    </source>
</evidence>
<dbReference type="GO" id="GO:0007601">
    <property type="term" value="P:visual perception"/>
    <property type="evidence" value="ECO:0007669"/>
    <property type="project" value="InterPro"/>
</dbReference>
<keyword evidence="14" id="KW-0539">Nucleus</keyword>
<keyword evidence="18" id="KW-1185">Reference proteome</keyword>
<evidence type="ECO:0000256" key="10">
    <source>
        <dbReference type="ARBA" id="ARBA00023125"/>
    </source>
</evidence>
<keyword evidence="9" id="KW-0805">Transcription regulation</keyword>
<dbReference type="EMBL" id="ACPB03016236">
    <property type="status" value="NOT_ANNOTATED_CDS"/>
    <property type="molecule type" value="Genomic_DNA"/>
</dbReference>
<keyword evidence="12" id="KW-0804">Transcription</keyword>
<dbReference type="PRINTS" id="PR01223">
    <property type="entry name" value="BRIDEOF7LESS"/>
</dbReference>
<dbReference type="EnsemblMetazoa" id="RPRC008462-RA">
    <property type="protein sequence ID" value="RPRC008462-PA"/>
    <property type="gene ID" value="RPRC008462"/>
</dbReference>
<dbReference type="FunFam" id="3.30.160.60:FF:000096">
    <property type="entry name" value="Zinc finger and BTB domain-containing protein 18 isoform 1"/>
    <property type="match status" value="1"/>
</dbReference>
<evidence type="ECO:0000259" key="15">
    <source>
        <dbReference type="PROSITE" id="PS50157"/>
    </source>
</evidence>
<evidence type="ECO:0000259" key="16">
    <source>
        <dbReference type="PROSITE" id="PS50259"/>
    </source>
</evidence>
<keyword evidence="6" id="KW-0863">Zinc-finger</keyword>
<keyword evidence="4" id="KW-0479">Metal-binding</keyword>
<comment type="subcellular location">
    <subcellularLocation>
        <location evidence="2">Membrane</location>
        <topology evidence="2">Multi-pass membrane protein</topology>
    </subcellularLocation>
    <subcellularLocation>
        <location evidence="1">Nucleus</location>
    </subcellularLocation>
</comment>
<keyword evidence="10" id="KW-0238">DNA-binding</keyword>
<dbReference type="InterPro" id="IPR036236">
    <property type="entry name" value="Znf_C2H2_sf"/>
</dbReference>
<evidence type="ECO:0000256" key="13">
    <source>
        <dbReference type="ARBA" id="ARBA00023180"/>
    </source>
</evidence>
<feature type="domain" description="C2H2-type" evidence="15">
    <location>
        <begin position="93"/>
        <end position="120"/>
    </location>
</feature>
<evidence type="ECO:0008006" key="19">
    <source>
        <dbReference type="Google" id="ProtNLM"/>
    </source>
</evidence>
<dbReference type="STRING" id="13249.T1HWP2"/>
<protein>
    <recommendedName>
        <fullName evidence="19">G-protein coupled receptors family 3 profile domain-containing protein</fullName>
    </recommendedName>
</protein>
<dbReference type="InterPro" id="IPR002956">
    <property type="entry name" value="Bride_of_7less"/>
</dbReference>
<dbReference type="InParanoid" id="T1HWP2"/>
<evidence type="ECO:0000256" key="2">
    <source>
        <dbReference type="ARBA" id="ARBA00004141"/>
    </source>
</evidence>
<dbReference type="GO" id="GO:0004930">
    <property type="term" value="F:G protein-coupled receptor activity"/>
    <property type="evidence" value="ECO:0007669"/>
    <property type="project" value="InterPro"/>
</dbReference>
<evidence type="ECO:0000256" key="6">
    <source>
        <dbReference type="ARBA" id="ARBA00022771"/>
    </source>
</evidence>
<dbReference type="HOGENOM" id="CLU_388999_0_0_1"/>
<dbReference type="VEuPathDB" id="VectorBase:RPRC008462"/>
<sequence length="710" mass="77927">MAFLSVCLESHSLLPQLNWPGGNSPMYGTTTAAVYPAGATMFPDYGPEVGLTNTAAEYPGLVSSPCHTASLQSGLLHQGGSLVKARSPSPRPNLCRICGKTYARPSTLKTHLRTHSGEKPYRCDGCNKSFSQAANLTAHVRTHSGEKPFSDLVCKGIRLNIYDTCSQQEILQKSIVAALVEAECMQAFVLGKMRCLLFKGAITDTPFESEAINLSETLHLPVTLLNGAKQNPTLHHTVLVKETVRLMLNNGFDEWMSSIDYLITSDSEKETTKYFLELAMQAGINTASWNRLRKMLKVQVESTICALMEQSADGSLKILAQSQTENQSVEGDAHAAHIVRDSILNYNNCINIVERDTIEVVEILPGHASIWLKNDSWVAALLSVCAVGISCCLAIAAFIVVRLCKGDMLEGNPGFSFLMLFSMIIMYSAVLPYSVEVIDDHHYYTGVVCGIKAVGTSLSYSLVYSVMLARSVMLASCDEDGGFMSHVNGYLQTVLCFFIAAVQIALTLQFWAVNWLILTKEQCSSMTEGPLFLYLLGYDMFLLILLLCISPFIMKSKRNYHEGGYFAVATFLCLLVWIGWTIGYILLPAWADLFVCIGLMATASIVLISVFIPRTYLMLTGIVRDHIVSTLPHSLSHTAATSVLDVNYRSTQALYDSVNTGGLIQPAGLLQQGGQVNPNYYAERPTTPSTSKIEDRVASEVFAEPLYEEK</sequence>
<evidence type="ECO:0000256" key="14">
    <source>
        <dbReference type="ARBA" id="ARBA00023242"/>
    </source>
</evidence>
<evidence type="ECO:0000256" key="5">
    <source>
        <dbReference type="ARBA" id="ARBA00022737"/>
    </source>
</evidence>
<name>T1HWP2_RHOPR</name>
<evidence type="ECO:0000256" key="7">
    <source>
        <dbReference type="ARBA" id="ARBA00022833"/>
    </source>
</evidence>
<dbReference type="PROSITE" id="PS00028">
    <property type="entry name" value="ZINC_FINGER_C2H2_1"/>
    <property type="match status" value="2"/>
</dbReference>
<dbReference type="InterPro" id="IPR017978">
    <property type="entry name" value="GPCR_3_C"/>
</dbReference>
<dbReference type="GO" id="GO:0005118">
    <property type="term" value="F:sevenless binding"/>
    <property type="evidence" value="ECO:0007669"/>
    <property type="project" value="InterPro"/>
</dbReference>
<evidence type="ECO:0000256" key="9">
    <source>
        <dbReference type="ARBA" id="ARBA00023015"/>
    </source>
</evidence>
<dbReference type="eggNOG" id="KOG1721">
    <property type="taxonomic scope" value="Eukaryota"/>
</dbReference>
<evidence type="ECO:0000256" key="12">
    <source>
        <dbReference type="ARBA" id="ARBA00023163"/>
    </source>
</evidence>
<proteinExistence type="predicted"/>
<dbReference type="GO" id="GO:0016020">
    <property type="term" value="C:membrane"/>
    <property type="evidence" value="ECO:0007669"/>
    <property type="project" value="UniProtKB-SubCell"/>
</dbReference>
<keyword evidence="7" id="KW-0862">Zinc</keyword>
<keyword evidence="13" id="KW-0325">Glycoprotein</keyword>
<keyword evidence="8" id="KW-1133">Transmembrane helix</keyword>
<dbReference type="Gene3D" id="3.30.160.60">
    <property type="entry name" value="Classic Zinc Finger"/>
    <property type="match status" value="2"/>
</dbReference>
<reference evidence="17" key="1">
    <citation type="submission" date="2015-05" db="UniProtKB">
        <authorList>
            <consortium name="EnsemblMetazoa"/>
        </authorList>
    </citation>
    <scope>IDENTIFICATION</scope>
</reference>
<dbReference type="PANTHER" id="PTHR24060">
    <property type="entry name" value="METABOTROPIC GLUTAMATE RECEPTOR"/>
    <property type="match status" value="1"/>
</dbReference>
<dbReference type="Pfam" id="PF00096">
    <property type="entry name" value="zf-C2H2"/>
    <property type="match status" value="2"/>
</dbReference>
<dbReference type="Proteomes" id="UP000015103">
    <property type="component" value="Unassembled WGS sequence"/>
</dbReference>
<evidence type="ECO:0000313" key="17">
    <source>
        <dbReference type="EnsemblMetazoa" id="RPRC008462-PA"/>
    </source>
</evidence>
<evidence type="ECO:0000313" key="18">
    <source>
        <dbReference type="Proteomes" id="UP000015103"/>
    </source>
</evidence>
<dbReference type="SMART" id="SM00355">
    <property type="entry name" value="ZnF_C2H2"/>
    <property type="match status" value="2"/>
</dbReference>
<dbReference type="FunFam" id="3.30.160.60:FF:000310">
    <property type="entry name" value="GLIS family zinc finger 2"/>
    <property type="match status" value="1"/>
</dbReference>
<dbReference type="PROSITE" id="PS50157">
    <property type="entry name" value="ZINC_FINGER_C2H2_2"/>
    <property type="match status" value="2"/>
</dbReference>
<dbReference type="SUPFAM" id="SSF57667">
    <property type="entry name" value="beta-beta-alpha zinc fingers"/>
    <property type="match status" value="1"/>
</dbReference>
<dbReference type="eggNOG" id="KOG1056">
    <property type="taxonomic scope" value="Eukaryota"/>
</dbReference>
<dbReference type="InterPro" id="IPR050726">
    <property type="entry name" value="mGluR"/>
</dbReference>
<dbReference type="Pfam" id="PF00003">
    <property type="entry name" value="7tm_3"/>
    <property type="match status" value="1"/>
</dbReference>
<dbReference type="AlphaFoldDB" id="T1HWP2"/>
<evidence type="ECO:0000256" key="1">
    <source>
        <dbReference type="ARBA" id="ARBA00004123"/>
    </source>
</evidence>
<keyword evidence="5" id="KW-0677">Repeat</keyword>
<evidence type="ECO:0000256" key="4">
    <source>
        <dbReference type="ARBA" id="ARBA00022723"/>
    </source>
</evidence>
<feature type="domain" description="G-protein coupled receptors family 3 profile" evidence="16">
    <location>
        <begin position="523"/>
        <end position="619"/>
    </location>
</feature>
<keyword evidence="3" id="KW-0812">Transmembrane</keyword>
<dbReference type="GO" id="GO:0005634">
    <property type="term" value="C:nucleus"/>
    <property type="evidence" value="ECO:0007669"/>
    <property type="project" value="UniProtKB-SubCell"/>
</dbReference>